<gene>
    <name evidence="14" type="ORF">BAY60_06265</name>
</gene>
<name>A0A2V4B9I0_9PSEU</name>
<evidence type="ECO:0000256" key="9">
    <source>
        <dbReference type="ARBA" id="ARBA00022989"/>
    </source>
</evidence>
<evidence type="ECO:0000256" key="8">
    <source>
        <dbReference type="ARBA" id="ARBA00022833"/>
    </source>
</evidence>
<keyword evidence="10" id="KW-0482">Metalloprotease</keyword>
<dbReference type="GO" id="GO:0006508">
    <property type="term" value="P:proteolysis"/>
    <property type="evidence" value="ECO:0007669"/>
    <property type="project" value="UniProtKB-KW"/>
</dbReference>
<dbReference type="Pfam" id="PF01435">
    <property type="entry name" value="Peptidase_M48"/>
    <property type="match status" value="1"/>
</dbReference>
<reference evidence="14 15" key="1">
    <citation type="submission" date="2016-07" db="EMBL/GenBank/DDBJ databases">
        <title>Draft genome sequence of Prauserella muralis DSM 45305, isolated from a mould-covered wall in an indoor environment.</title>
        <authorList>
            <person name="Ruckert C."/>
            <person name="Albersmeier A."/>
            <person name="Jiang C.-L."/>
            <person name="Jiang Y."/>
            <person name="Kalinowski J."/>
            <person name="Schneider O."/>
            <person name="Winkler A."/>
            <person name="Zotchev S.B."/>
        </authorList>
    </citation>
    <scope>NUCLEOTIDE SEQUENCE [LARGE SCALE GENOMIC DNA]</scope>
    <source>
        <strain evidence="14 15">DSM 45305</strain>
    </source>
</reference>
<dbReference type="EMBL" id="MASW01000001">
    <property type="protein sequence ID" value="PXY31928.1"/>
    <property type="molecule type" value="Genomic_DNA"/>
</dbReference>
<evidence type="ECO:0000256" key="11">
    <source>
        <dbReference type="ARBA" id="ARBA00023136"/>
    </source>
</evidence>
<dbReference type="AlphaFoldDB" id="A0A2V4B9I0"/>
<sequence>MLLLALFPVFVVGVGAGAVIAGLRIGQRTGLYLVIAGAGMALALGFALVQALRTRLVPPEGPKPARHEQPGLWRLVDELAAQAGTRPPEEIVLVPEVNAAVREDARLLGLRPGRRYLMLGLPLLAALDVAELRAVLAHELGHYGGGHTRLLAASYRGAETLGRTLSRLDAGPAKWILTGYGWVYAVLSRSANRAQELQADAYAVAAAGRAATACALRRTATLDAAWNAFTDRYLRLPGLAQRTPDILLGFRAFLGHPRQRQALAALERRVLDTRPRSLLDSHPTVRRRLAAIDRLPETPAHPDPRPAWQVLAEPGTVIPAAEQRLYISGELGPRASWAEIVRLAGAAEAARGAELLANAARTSGAAPGATLGEILQAVHRGEAERLIRPLLGPRAGRQEVAQAVTEGLAELLADVVVCALLVQCRARHELDWGEGWRVIGPTGELRPVELAAQAVGNPALAPRFAQQCVTLGVPLDFVPPPAGRPASRRPGSAGEPRLMAAAPVVRALGKNWDVLVYDTGLLLIPVKVAGLAGQRLAAVSGQAGHWQRKRIEKLLAHGTQRRLSHPGARWLAIDTMLGGDHKKFLTGGGKVALRFADGQTATLRTEDDAGYAALVAFLDALPQALPHRR</sequence>
<evidence type="ECO:0000256" key="2">
    <source>
        <dbReference type="ARBA" id="ARBA00004651"/>
    </source>
</evidence>
<keyword evidence="11 12" id="KW-0472">Membrane</keyword>
<comment type="cofactor">
    <cofactor evidence="1">
        <name>Zn(2+)</name>
        <dbReference type="ChEBI" id="CHEBI:29105"/>
    </cofactor>
</comment>
<keyword evidence="4" id="KW-0645">Protease</keyword>
<evidence type="ECO:0000256" key="5">
    <source>
        <dbReference type="ARBA" id="ARBA00022692"/>
    </source>
</evidence>
<dbReference type="PANTHER" id="PTHR43221:SF1">
    <property type="entry name" value="PROTEASE HTPX"/>
    <property type="match status" value="1"/>
</dbReference>
<evidence type="ECO:0000256" key="12">
    <source>
        <dbReference type="SAM" id="Phobius"/>
    </source>
</evidence>
<keyword evidence="6" id="KW-0479">Metal-binding</keyword>
<feature type="domain" description="Peptidase M48" evidence="13">
    <location>
        <begin position="68"/>
        <end position="294"/>
    </location>
</feature>
<evidence type="ECO:0000256" key="4">
    <source>
        <dbReference type="ARBA" id="ARBA00022670"/>
    </source>
</evidence>
<dbReference type="CDD" id="cd07328">
    <property type="entry name" value="M48_Ste24p_like"/>
    <property type="match status" value="1"/>
</dbReference>
<keyword evidence="3" id="KW-1003">Cell membrane</keyword>
<evidence type="ECO:0000313" key="14">
    <source>
        <dbReference type="EMBL" id="PXY31928.1"/>
    </source>
</evidence>
<evidence type="ECO:0000256" key="10">
    <source>
        <dbReference type="ARBA" id="ARBA00023049"/>
    </source>
</evidence>
<keyword evidence="8" id="KW-0862">Zinc</keyword>
<dbReference type="PANTHER" id="PTHR43221">
    <property type="entry name" value="PROTEASE HTPX"/>
    <property type="match status" value="1"/>
</dbReference>
<dbReference type="InterPro" id="IPR001915">
    <property type="entry name" value="Peptidase_M48"/>
</dbReference>
<accession>A0A2V4B9I0</accession>
<proteinExistence type="predicted"/>
<keyword evidence="15" id="KW-1185">Reference proteome</keyword>
<dbReference type="Gene3D" id="3.30.2010.10">
    <property type="entry name" value="Metalloproteases ('zincins'), catalytic domain"/>
    <property type="match status" value="1"/>
</dbReference>
<dbReference type="InterPro" id="IPR050083">
    <property type="entry name" value="HtpX_protease"/>
</dbReference>
<evidence type="ECO:0000259" key="13">
    <source>
        <dbReference type="Pfam" id="PF01435"/>
    </source>
</evidence>
<evidence type="ECO:0000256" key="3">
    <source>
        <dbReference type="ARBA" id="ARBA00022475"/>
    </source>
</evidence>
<dbReference type="GO" id="GO:0005886">
    <property type="term" value="C:plasma membrane"/>
    <property type="evidence" value="ECO:0007669"/>
    <property type="project" value="UniProtKB-SubCell"/>
</dbReference>
<evidence type="ECO:0000256" key="7">
    <source>
        <dbReference type="ARBA" id="ARBA00022801"/>
    </source>
</evidence>
<protein>
    <recommendedName>
        <fullName evidence="13">Peptidase M48 domain-containing protein</fullName>
    </recommendedName>
</protein>
<evidence type="ECO:0000256" key="1">
    <source>
        <dbReference type="ARBA" id="ARBA00001947"/>
    </source>
</evidence>
<evidence type="ECO:0000313" key="15">
    <source>
        <dbReference type="Proteomes" id="UP000249915"/>
    </source>
</evidence>
<keyword evidence="5 12" id="KW-0812">Transmembrane</keyword>
<keyword evidence="7" id="KW-0378">Hydrolase</keyword>
<keyword evidence="9 12" id="KW-1133">Transmembrane helix</keyword>
<dbReference type="GO" id="GO:0046872">
    <property type="term" value="F:metal ion binding"/>
    <property type="evidence" value="ECO:0007669"/>
    <property type="project" value="UniProtKB-KW"/>
</dbReference>
<dbReference type="Proteomes" id="UP000249915">
    <property type="component" value="Unassembled WGS sequence"/>
</dbReference>
<dbReference type="GO" id="GO:0004222">
    <property type="term" value="F:metalloendopeptidase activity"/>
    <property type="evidence" value="ECO:0007669"/>
    <property type="project" value="InterPro"/>
</dbReference>
<comment type="subcellular location">
    <subcellularLocation>
        <location evidence="2">Cell membrane</location>
        <topology evidence="2">Multi-pass membrane protein</topology>
    </subcellularLocation>
</comment>
<comment type="caution">
    <text evidence="14">The sequence shown here is derived from an EMBL/GenBank/DDBJ whole genome shotgun (WGS) entry which is preliminary data.</text>
</comment>
<feature type="transmembrane region" description="Helical" evidence="12">
    <location>
        <begin position="31"/>
        <end position="49"/>
    </location>
</feature>
<evidence type="ECO:0000256" key="6">
    <source>
        <dbReference type="ARBA" id="ARBA00022723"/>
    </source>
</evidence>
<organism evidence="14 15">
    <name type="scientific">Prauserella muralis</name>
    <dbReference type="NCBI Taxonomy" id="588067"/>
    <lineage>
        <taxon>Bacteria</taxon>
        <taxon>Bacillati</taxon>
        <taxon>Actinomycetota</taxon>
        <taxon>Actinomycetes</taxon>
        <taxon>Pseudonocardiales</taxon>
        <taxon>Pseudonocardiaceae</taxon>
        <taxon>Prauserella</taxon>
    </lineage>
</organism>